<dbReference type="Pfam" id="PF04307">
    <property type="entry name" value="YdjM"/>
    <property type="match status" value="1"/>
</dbReference>
<accession>A0AAU7MPE2</accession>
<gene>
    <name evidence="2" type="ORF">ABNF92_04355</name>
</gene>
<feature type="transmembrane region" description="Helical" evidence="1">
    <location>
        <begin position="82"/>
        <end position="101"/>
    </location>
</feature>
<dbReference type="AlphaFoldDB" id="A0AAU7MPE2"/>
<keyword evidence="1" id="KW-1133">Transmembrane helix</keyword>
<evidence type="ECO:0000313" key="2">
    <source>
        <dbReference type="EMBL" id="XBQ20393.1"/>
    </source>
</evidence>
<reference evidence="2" key="1">
    <citation type="submission" date="2024-05" db="EMBL/GenBank/DDBJ databases">
        <title>Draft Genome Sequences of Flagellimonas sp. MMG031 and Marinobacter sp. MMG032 Isolated from the dinoflagellate Symbiodinium pilosum.</title>
        <authorList>
            <person name="Shikuma N.J."/>
            <person name="Farrell M.V."/>
        </authorList>
    </citation>
    <scope>NUCLEOTIDE SEQUENCE</scope>
    <source>
        <strain evidence="2">MMG032</strain>
    </source>
</reference>
<dbReference type="InterPro" id="IPR007404">
    <property type="entry name" value="YdjM-like"/>
</dbReference>
<dbReference type="RefSeq" id="WP_349343543.1">
    <property type="nucleotide sequence ID" value="NZ_CP157802.1"/>
</dbReference>
<name>A0AAU7MPE2_9GAMM</name>
<sequence length="158" mass="17877">MPITPLHFGALAPVNHWFPGKVSLVSFTLANLAMDWNAIQYYLFGLEPPLELHSPFTHSLLAAVIFATILSVLPLKWIGKWVCGAFLGTVSHVVLDALVHSEMQPFYPIHWNPLYAGLMEPLTWILLPLMIWFIVQTVSSCSDWVRKRQEARQAPLES</sequence>
<keyword evidence="1" id="KW-0472">Membrane</keyword>
<keyword evidence="1" id="KW-0812">Transmembrane</keyword>
<evidence type="ECO:0000256" key="1">
    <source>
        <dbReference type="SAM" id="Phobius"/>
    </source>
</evidence>
<organism evidence="2">
    <name type="scientific">Marinobacter sp. MMG032</name>
    <dbReference type="NCBI Taxonomy" id="3158548"/>
    <lineage>
        <taxon>Bacteria</taxon>
        <taxon>Pseudomonadati</taxon>
        <taxon>Pseudomonadota</taxon>
        <taxon>Gammaproteobacteria</taxon>
        <taxon>Pseudomonadales</taxon>
        <taxon>Marinobacteraceae</taxon>
        <taxon>Marinobacter</taxon>
    </lineage>
</organism>
<feature type="transmembrane region" description="Helical" evidence="1">
    <location>
        <begin position="121"/>
        <end position="139"/>
    </location>
</feature>
<dbReference type="KEGG" id="mamm:ABNF92_04355"/>
<protein>
    <submittedName>
        <fullName evidence="2">Metal-dependent hydrolase</fullName>
    </submittedName>
</protein>
<feature type="transmembrane region" description="Helical" evidence="1">
    <location>
        <begin position="56"/>
        <end position="75"/>
    </location>
</feature>
<keyword evidence="2" id="KW-0378">Hydrolase</keyword>
<proteinExistence type="predicted"/>
<dbReference type="EMBL" id="CP157802">
    <property type="protein sequence ID" value="XBQ20393.1"/>
    <property type="molecule type" value="Genomic_DNA"/>
</dbReference>
<dbReference type="GO" id="GO:0016787">
    <property type="term" value="F:hydrolase activity"/>
    <property type="evidence" value="ECO:0007669"/>
    <property type="project" value="UniProtKB-KW"/>
</dbReference>